<reference evidence="1 2" key="1">
    <citation type="journal article" date="2019" name="Emerg. Microbes Infect.">
        <title>Comprehensive subspecies identification of 175 nontuberculous mycobacteria species based on 7547 genomic profiles.</title>
        <authorList>
            <person name="Matsumoto Y."/>
            <person name="Kinjo T."/>
            <person name="Motooka D."/>
            <person name="Nabeya D."/>
            <person name="Jung N."/>
            <person name="Uechi K."/>
            <person name="Horii T."/>
            <person name="Iida T."/>
            <person name="Fujita J."/>
            <person name="Nakamura S."/>
        </authorList>
    </citation>
    <scope>NUCLEOTIDE SEQUENCE [LARGE SCALE GENOMIC DNA]</scope>
    <source>
        <strain evidence="1 2">JCM 18439</strain>
    </source>
</reference>
<protein>
    <submittedName>
        <fullName evidence="1">Uncharacterized protein</fullName>
    </submittedName>
</protein>
<evidence type="ECO:0000313" key="1">
    <source>
        <dbReference type="EMBL" id="BBY42189.1"/>
    </source>
</evidence>
<organism evidence="1 2">
    <name type="scientific">Mycolicibacterium celeriflavum</name>
    <name type="common">Mycobacterium celeriflavum</name>
    <dbReference type="NCBI Taxonomy" id="1249101"/>
    <lineage>
        <taxon>Bacteria</taxon>
        <taxon>Bacillati</taxon>
        <taxon>Actinomycetota</taxon>
        <taxon>Actinomycetes</taxon>
        <taxon>Mycobacteriales</taxon>
        <taxon>Mycobacteriaceae</taxon>
        <taxon>Mycolicibacterium</taxon>
    </lineage>
</organism>
<sequence>MADLPPRPLATPAEVAVYRRTSEAALAQERYRGTGPKFKKLGKRVFYDWDDVHQWIASNTFQRTDDRPGAA</sequence>
<dbReference type="KEGG" id="mcee:MCEL_04840"/>
<dbReference type="EMBL" id="AP022591">
    <property type="protein sequence ID" value="BBY42189.1"/>
    <property type="molecule type" value="Genomic_DNA"/>
</dbReference>
<dbReference type="RefSeq" id="WP_083000643.1">
    <property type="nucleotide sequence ID" value="NZ_AP022591.1"/>
</dbReference>
<keyword evidence="2" id="KW-1185">Reference proteome</keyword>
<proteinExistence type="predicted"/>
<evidence type="ECO:0000313" key="2">
    <source>
        <dbReference type="Proteomes" id="UP000466431"/>
    </source>
</evidence>
<dbReference type="Proteomes" id="UP000466431">
    <property type="component" value="Chromosome"/>
</dbReference>
<dbReference type="OrthoDB" id="5524782at2"/>
<dbReference type="AlphaFoldDB" id="A0A1X0BZA5"/>
<accession>A0A1X0BZA5</accession>
<dbReference type="STRING" id="1249101.BST21_05435"/>
<name>A0A1X0BZA5_MYCCF</name>
<gene>
    <name evidence="1" type="ORF">MCEL_04840</name>
</gene>